<dbReference type="KEGG" id="bbel:109482862"/>
<evidence type="ECO:0000256" key="4">
    <source>
        <dbReference type="ARBA" id="ARBA00022692"/>
    </source>
</evidence>
<dbReference type="RefSeq" id="XP_019641262.1">
    <property type="nucleotide sequence ID" value="XM_019785703.1"/>
</dbReference>
<evidence type="ECO:0000256" key="5">
    <source>
        <dbReference type="ARBA" id="ARBA00022989"/>
    </source>
</evidence>
<proteinExistence type="predicted"/>
<organism evidence="10 11">
    <name type="scientific">Branchiostoma belcheri</name>
    <name type="common">Amphioxus</name>
    <dbReference type="NCBI Taxonomy" id="7741"/>
    <lineage>
        <taxon>Eukaryota</taxon>
        <taxon>Metazoa</taxon>
        <taxon>Chordata</taxon>
        <taxon>Cephalochordata</taxon>
        <taxon>Leptocardii</taxon>
        <taxon>Amphioxiformes</taxon>
        <taxon>Branchiostomatidae</taxon>
        <taxon>Branchiostoma</taxon>
    </lineage>
</organism>
<dbReference type="Proteomes" id="UP000515135">
    <property type="component" value="Unplaced"/>
</dbReference>
<feature type="transmembrane region" description="Helical" evidence="9">
    <location>
        <begin position="14"/>
        <end position="33"/>
    </location>
</feature>
<feature type="non-terminal residue" evidence="11">
    <location>
        <position position="1"/>
    </location>
</feature>
<protein>
    <submittedName>
        <fullName evidence="11">Uncharacterized protein LOC109482862</fullName>
    </submittedName>
</protein>
<evidence type="ECO:0000313" key="11">
    <source>
        <dbReference type="RefSeq" id="XP_019641262.1"/>
    </source>
</evidence>
<dbReference type="OrthoDB" id="10316856at2759"/>
<evidence type="ECO:0000256" key="7">
    <source>
        <dbReference type="ARBA" id="ARBA00023180"/>
    </source>
</evidence>
<dbReference type="PANTHER" id="PTHR14470:SF3">
    <property type="match status" value="1"/>
</dbReference>
<keyword evidence="7" id="KW-0325">Glycoprotein</keyword>
<dbReference type="GO" id="GO:0016020">
    <property type="term" value="C:membrane"/>
    <property type="evidence" value="ECO:0007669"/>
    <property type="project" value="UniProtKB-SubCell"/>
</dbReference>
<evidence type="ECO:0000256" key="2">
    <source>
        <dbReference type="ARBA" id="ARBA00004613"/>
    </source>
</evidence>
<dbReference type="SUPFAM" id="SSF51126">
    <property type="entry name" value="Pectin lyase-like"/>
    <property type="match status" value="1"/>
</dbReference>
<feature type="compositionally biased region" description="Polar residues" evidence="8">
    <location>
        <begin position="998"/>
        <end position="1017"/>
    </location>
</feature>
<keyword evidence="5 9" id="KW-1133">Transmembrane helix</keyword>
<dbReference type="PANTHER" id="PTHR14470">
    <property type="entry name" value="FIBRONECTIN TYPE III DOMAIN-CONTAINING PROTEIN"/>
    <property type="match status" value="1"/>
</dbReference>
<sequence>IPGLCLQHSSLRRVTLLVIVLAMVIILLTNFGLNHVSHEFPQSVTSFSESCKAEVSAPPIVSVDAVFPVKIAVVRGNIKFVPRSYATVRLNPVSATPIPTVTLYYGVGTMNLTVSKAGLIQLSVTVETQGDHAPAESCHASVRINGFKLSDREKLRMVHNGTLEGNALKWRAGFVVVEGPVTVPKSATLVVEPGVFVLMSSGASINVLGKATIGAPDGQPVVFTVQPSENGERRSWSSVRFGEKSLGALHNTWLTQGGAFADQHSRFASRHANAVLSVEEGSEVDFSGGGIMDNAGPGLGGERCTIKLKNIIISRCKDGGFVQRATVTMENVYVTETSRNHVASPQPIGDGFTFDQPEQSSLGKKISRISNSVFTGGEGVGINIIGSSLNIEATIVEDFSQACVSTSGSSVTIKSSIMRSCLVGLRAKNGRDKQLVLVTNSAMVQNKFGVWYGDGEARASTSGTLTLRNSLAVANSEKNLRVFSKGVEQTDTDTGSVNVKLKCFFVSKSSTVKRSRSTLSLRRSESCQQPEINLHHADCDFAVDLLPSKCFLSGYAQSKLTHIQLQRVDLCSDCCKNASSLEFGNYEHWSMRNIRDVKRATIYTKIPNEGCGVTFSADMYQYTDSDCVIQKVHVKSAYSDLHHYQGESHLREMKTHYLDQVMHTNLTSKSFGVVLDFSHIRDRSSALIKASLLCPYSQHGALSAFVTAFLPNIGIYTHMTVKLAELAHPNNFHKYVAFLYIGNCMKSKHSDFVNMETNNYVLIDNDRCLVPERVAAIDVPAPYRDRLGRLYDILFTKRHVCQVPEDMINRLKQMNAVSSKVPSLGTQFRREVESHPAMAPLVLKEDPEIYEEVDGRVSVLVAEYNALCEDNNNDKFDNFLRKVYKTFPITEAYLVHGRDYILAKFADGTVAYLKVVGGEEREEMDGYVMNEGLAELVAYHLDRLLGLGRVAVTAARRLRLDGTVPINGVINVQGEVVENFSDVLHFFNPKAPEHQRRNTTPVRRSARTMTSCLRSTS</sequence>
<keyword evidence="6 9" id="KW-0472">Membrane</keyword>
<accession>A0A6P5AD88</accession>
<dbReference type="GeneID" id="109482862"/>
<dbReference type="InterPro" id="IPR052120">
    <property type="entry name" value="FNDC_type_III_4/5"/>
</dbReference>
<dbReference type="AlphaFoldDB" id="A0A6P5AD88"/>
<reference evidence="11" key="1">
    <citation type="submission" date="2025-08" db="UniProtKB">
        <authorList>
            <consortium name="RefSeq"/>
        </authorList>
    </citation>
    <scope>IDENTIFICATION</scope>
    <source>
        <tissue evidence="11">Gonad</tissue>
    </source>
</reference>
<evidence type="ECO:0000256" key="9">
    <source>
        <dbReference type="SAM" id="Phobius"/>
    </source>
</evidence>
<evidence type="ECO:0000313" key="10">
    <source>
        <dbReference type="Proteomes" id="UP000515135"/>
    </source>
</evidence>
<keyword evidence="10" id="KW-1185">Reference proteome</keyword>
<evidence type="ECO:0000256" key="1">
    <source>
        <dbReference type="ARBA" id="ARBA00004167"/>
    </source>
</evidence>
<keyword evidence="4 9" id="KW-0812">Transmembrane</keyword>
<evidence type="ECO:0000256" key="8">
    <source>
        <dbReference type="SAM" id="MobiDB-lite"/>
    </source>
</evidence>
<gene>
    <name evidence="11" type="primary">LOC109482862</name>
</gene>
<name>A0A6P5AD88_BRABE</name>
<comment type="subcellular location">
    <subcellularLocation>
        <location evidence="1">Membrane</location>
        <topology evidence="1">Single-pass membrane protein</topology>
    </subcellularLocation>
    <subcellularLocation>
        <location evidence="2">Secreted</location>
    </subcellularLocation>
</comment>
<evidence type="ECO:0000256" key="6">
    <source>
        <dbReference type="ARBA" id="ARBA00023136"/>
    </source>
</evidence>
<evidence type="ECO:0000256" key="3">
    <source>
        <dbReference type="ARBA" id="ARBA00022525"/>
    </source>
</evidence>
<keyword evidence="3" id="KW-0964">Secreted</keyword>
<dbReference type="InterPro" id="IPR011050">
    <property type="entry name" value="Pectin_lyase_fold/virulence"/>
</dbReference>
<dbReference type="GO" id="GO:0005576">
    <property type="term" value="C:extracellular region"/>
    <property type="evidence" value="ECO:0007669"/>
    <property type="project" value="UniProtKB-SubCell"/>
</dbReference>
<feature type="region of interest" description="Disordered" evidence="8">
    <location>
        <begin position="992"/>
        <end position="1017"/>
    </location>
</feature>